<accession>A0A4Z2G3E5</accession>
<comment type="caution">
    <text evidence="1">The sequence shown here is derived from an EMBL/GenBank/DDBJ whole genome shotgun (WGS) entry which is preliminary data.</text>
</comment>
<proteinExistence type="predicted"/>
<gene>
    <name evidence="1" type="ORF">EYF80_042150</name>
</gene>
<sequence length="130" mass="14079">MSLYKTGRVTWGRVPVAYPAVLASGVDLHVAAVVGILQQAVVLEEQPGAFAQPLALVVVVLLEELLHQLQQAFWIPRVPPDQVLRKRPETDIETGASAICWNIVEKVHGSRTCSPNSLAYMVDTGPSLKG</sequence>
<protein>
    <submittedName>
        <fullName evidence="1">Uncharacterized protein</fullName>
    </submittedName>
</protein>
<dbReference type="Proteomes" id="UP000314294">
    <property type="component" value="Unassembled WGS sequence"/>
</dbReference>
<evidence type="ECO:0000313" key="2">
    <source>
        <dbReference type="Proteomes" id="UP000314294"/>
    </source>
</evidence>
<dbReference type="EMBL" id="SRLO01000730">
    <property type="protein sequence ID" value="TNN47660.1"/>
    <property type="molecule type" value="Genomic_DNA"/>
</dbReference>
<keyword evidence="2" id="KW-1185">Reference proteome</keyword>
<name>A0A4Z2G3E5_9TELE</name>
<reference evidence="1 2" key="1">
    <citation type="submission" date="2019-03" db="EMBL/GenBank/DDBJ databases">
        <title>First draft genome of Liparis tanakae, snailfish: a comprehensive survey of snailfish specific genes.</title>
        <authorList>
            <person name="Kim W."/>
            <person name="Song I."/>
            <person name="Jeong J.-H."/>
            <person name="Kim D."/>
            <person name="Kim S."/>
            <person name="Ryu S."/>
            <person name="Song J.Y."/>
            <person name="Lee S.K."/>
        </authorList>
    </citation>
    <scope>NUCLEOTIDE SEQUENCE [LARGE SCALE GENOMIC DNA]</scope>
    <source>
        <tissue evidence="1">Muscle</tissue>
    </source>
</reference>
<organism evidence="1 2">
    <name type="scientific">Liparis tanakae</name>
    <name type="common">Tanaka's snailfish</name>
    <dbReference type="NCBI Taxonomy" id="230148"/>
    <lineage>
        <taxon>Eukaryota</taxon>
        <taxon>Metazoa</taxon>
        <taxon>Chordata</taxon>
        <taxon>Craniata</taxon>
        <taxon>Vertebrata</taxon>
        <taxon>Euteleostomi</taxon>
        <taxon>Actinopterygii</taxon>
        <taxon>Neopterygii</taxon>
        <taxon>Teleostei</taxon>
        <taxon>Neoteleostei</taxon>
        <taxon>Acanthomorphata</taxon>
        <taxon>Eupercaria</taxon>
        <taxon>Perciformes</taxon>
        <taxon>Cottioidei</taxon>
        <taxon>Cottales</taxon>
        <taxon>Liparidae</taxon>
        <taxon>Liparis</taxon>
    </lineage>
</organism>
<evidence type="ECO:0000313" key="1">
    <source>
        <dbReference type="EMBL" id="TNN47660.1"/>
    </source>
</evidence>
<dbReference type="AlphaFoldDB" id="A0A4Z2G3E5"/>